<organism evidence="1 2">
    <name type="scientific">Carnobacterium antarcticum</name>
    <dbReference type="NCBI Taxonomy" id="2126436"/>
    <lineage>
        <taxon>Bacteria</taxon>
        <taxon>Bacillati</taxon>
        <taxon>Bacillota</taxon>
        <taxon>Bacilli</taxon>
        <taxon>Lactobacillales</taxon>
        <taxon>Carnobacteriaceae</taxon>
        <taxon>Carnobacterium</taxon>
    </lineage>
</organism>
<keyword evidence="2" id="KW-1185">Reference proteome</keyword>
<dbReference type="RefSeq" id="WP_058919729.1">
    <property type="nucleotide sequence ID" value="NZ_JBHSQC010000023.1"/>
</dbReference>
<name>A0ABW4NNS8_9LACT</name>
<accession>A0ABW4NNS8</accession>
<dbReference type="Proteomes" id="UP001597285">
    <property type="component" value="Unassembled WGS sequence"/>
</dbReference>
<gene>
    <name evidence="1" type="ORF">ACFSBK_09545</name>
</gene>
<protein>
    <submittedName>
        <fullName evidence="1">Uncharacterized protein</fullName>
    </submittedName>
</protein>
<comment type="caution">
    <text evidence="1">The sequence shown here is derived from an EMBL/GenBank/DDBJ whole genome shotgun (WGS) entry which is preliminary data.</text>
</comment>
<reference evidence="2" key="1">
    <citation type="journal article" date="2019" name="Int. J. Syst. Evol. Microbiol.">
        <title>The Global Catalogue of Microorganisms (GCM) 10K type strain sequencing project: providing services to taxonomists for standard genome sequencing and annotation.</title>
        <authorList>
            <consortium name="The Broad Institute Genomics Platform"/>
            <consortium name="The Broad Institute Genome Sequencing Center for Infectious Disease"/>
            <person name="Wu L."/>
            <person name="Ma J."/>
        </authorList>
    </citation>
    <scope>NUCLEOTIDE SEQUENCE [LARGE SCALE GENOMIC DNA]</scope>
    <source>
        <strain evidence="2">KCTC 42143</strain>
    </source>
</reference>
<sequence>MDKETEKTLMRKVKKHKKWYEGVFINPIYRIVNNKPYYMAGFTVNDKPRATAYLTTVGEEDKEEAYAAQSSLSLFSDVSNNIFSIGGDHLKIDSNYYIKPLEIPVNTKDLKVLAGHEAFKDLWNMQQKFNRLILEFQRYYDELLIRGELTGEDIEKGIETANWVNLYQFETISILVKRNEDIRAYSAYLKTTKQWKKLSRNQKIFVEKIAGAVGELENNIRSLDLIIVEDVEKMIALNLEKAKNDLKTGIEKQKSYIRYPS</sequence>
<evidence type="ECO:0000313" key="2">
    <source>
        <dbReference type="Proteomes" id="UP001597285"/>
    </source>
</evidence>
<proteinExistence type="predicted"/>
<dbReference type="EMBL" id="JBHUFF010000017">
    <property type="protein sequence ID" value="MFD1800089.1"/>
    <property type="molecule type" value="Genomic_DNA"/>
</dbReference>
<evidence type="ECO:0000313" key="1">
    <source>
        <dbReference type="EMBL" id="MFD1800089.1"/>
    </source>
</evidence>